<proteinExistence type="predicted"/>
<keyword evidence="1" id="KW-0812">Transmembrane</keyword>
<reference evidence="2 3" key="1">
    <citation type="submission" date="2016-10" db="EMBL/GenBank/DDBJ databases">
        <authorList>
            <person name="de Groot N.N."/>
        </authorList>
    </citation>
    <scope>NUCLEOTIDE SEQUENCE [LARGE SCALE GENOMIC DNA]</scope>
    <source>
        <strain evidence="2 3">DSM 23048</strain>
    </source>
</reference>
<sequence>MIYYVLLYVTLLTGLFPLIMFIGKGNHLNKQNNYVLPLILLIAVSSIYEYVVSGVLKISVIPWYQIHSLLEFLALYYLFIKLIVQRPKWFFLTFLGLFLLIYVYSFFCLEEDSAFLAKSINKSFLTLFIMWCSFLWVKQIFDQKTILSLYKESSLYVVMGLFFYYSTTISLFMLSSYIYNNDIYFNDYWLVNIIASLILRIILSIGVWKMK</sequence>
<gene>
    <name evidence="2" type="ORF">SAMN04488018_11368</name>
</gene>
<feature type="transmembrane region" description="Helical" evidence="1">
    <location>
        <begin position="119"/>
        <end position="137"/>
    </location>
</feature>
<keyword evidence="1" id="KW-0472">Membrane</keyword>
<evidence type="ECO:0000256" key="1">
    <source>
        <dbReference type="SAM" id="Phobius"/>
    </source>
</evidence>
<feature type="transmembrane region" description="Helical" evidence="1">
    <location>
        <begin position="6"/>
        <end position="22"/>
    </location>
</feature>
<dbReference type="EMBL" id="FNYS01000013">
    <property type="protein sequence ID" value="SEJ13763.1"/>
    <property type="molecule type" value="Genomic_DNA"/>
</dbReference>
<dbReference type="GeneID" id="82257810"/>
<keyword evidence="1" id="KW-1133">Transmembrane helix</keyword>
<feature type="transmembrane region" description="Helical" evidence="1">
    <location>
        <begin position="189"/>
        <end position="208"/>
    </location>
</feature>
<name>A0A1H6WA53_9FLAO</name>
<feature type="transmembrane region" description="Helical" evidence="1">
    <location>
        <begin position="34"/>
        <end position="51"/>
    </location>
</feature>
<dbReference type="Proteomes" id="UP000183077">
    <property type="component" value="Unassembled WGS sequence"/>
</dbReference>
<feature type="transmembrane region" description="Helical" evidence="1">
    <location>
        <begin position="63"/>
        <end position="80"/>
    </location>
</feature>
<feature type="transmembrane region" description="Helical" evidence="1">
    <location>
        <begin position="89"/>
        <end position="107"/>
    </location>
</feature>
<dbReference type="RefSeq" id="WP_074746835.1">
    <property type="nucleotide sequence ID" value="NZ_FNYS01000013.1"/>
</dbReference>
<protein>
    <submittedName>
        <fullName evidence="2">Uncharacterized protein</fullName>
    </submittedName>
</protein>
<feature type="transmembrane region" description="Helical" evidence="1">
    <location>
        <begin position="157"/>
        <end position="177"/>
    </location>
</feature>
<evidence type="ECO:0000313" key="3">
    <source>
        <dbReference type="Proteomes" id="UP000183077"/>
    </source>
</evidence>
<evidence type="ECO:0000313" key="2">
    <source>
        <dbReference type="EMBL" id="SEJ13763.1"/>
    </source>
</evidence>
<accession>A0A1H6WA53</accession>
<organism evidence="2 3">
    <name type="scientific">Myroides marinus</name>
    <dbReference type="NCBI Taxonomy" id="703342"/>
    <lineage>
        <taxon>Bacteria</taxon>
        <taxon>Pseudomonadati</taxon>
        <taxon>Bacteroidota</taxon>
        <taxon>Flavobacteriia</taxon>
        <taxon>Flavobacteriales</taxon>
        <taxon>Flavobacteriaceae</taxon>
        <taxon>Myroides</taxon>
    </lineage>
</organism>
<dbReference type="AlphaFoldDB" id="A0A1H6WA53"/>